<dbReference type="SUPFAM" id="SSF52540">
    <property type="entry name" value="P-loop containing nucleoside triphosphate hydrolases"/>
    <property type="match status" value="1"/>
</dbReference>
<accession>A0A2C6KIC3</accession>
<organism evidence="2 3">
    <name type="scientific">Cystoisospora suis</name>
    <dbReference type="NCBI Taxonomy" id="483139"/>
    <lineage>
        <taxon>Eukaryota</taxon>
        <taxon>Sar</taxon>
        <taxon>Alveolata</taxon>
        <taxon>Apicomplexa</taxon>
        <taxon>Conoidasida</taxon>
        <taxon>Coccidia</taxon>
        <taxon>Eucoccidiorida</taxon>
        <taxon>Eimeriorina</taxon>
        <taxon>Sarcocystidae</taxon>
        <taxon>Cystoisospora</taxon>
    </lineage>
</organism>
<dbReference type="Gene3D" id="3.40.50.300">
    <property type="entry name" value="P-loop containing nucleotide triphosphate hydrolases"/>
    <property type="match status" value="2"/>
</dbReference>
<gene>
    <name evidence="2" type="ORF">CSUI_009924</name>
</gene>
<comment type="caution">
    <text evidence="2">The sequence shown here is derived from an EMBL/GenBank/DDBJ whole genome shotgun (WGS) entry which is preliminary data.</text>
</comment>
<feature type="region of interest" description="Disordered" evidence="1">
    <location>
        <begin position="232"/>
        <end position="266"/>
    </location>
</feature>
<feature type="compositionally biased region" description="Acidic residues" evidence="1">
    <location>
        <begin position="133"/>
        <end position="145"/>
    </location>
</feature>
<reference evidence="2 3" key="1">
    <citation type="journal article" date="2017" name="Int. J. Parasitol.">
        <title>The genome of the protozoan parasite Cystoisospora suis and a reverse vaccinology approach to identify vaccine candidates.</title>
        <authorList>
            <person name="Palmieri N."/>
            <person name="Shrestha A."/>
            <person name="Ruttkowski B."/>
            <person name="Beck T."/>
            <person name="Vogl C."/>
            <person name="Tomley F."/>
            <person name="Blake D.P."/>
            <person name="Joachim A."/>
        </authorList>
    </citation>
    <scope>NUCLEOTIDE SEQUENCE [LARGE SCALE GENOMIC DNA]</scope>
    <source>
        <strain evidence="2 3">Wien I</strain>
    </source>
</reference>
<evidence type="ECO:0000256" key="1">
    <source>
        <dbReference type="SAM" id="MobiDB-lite"/>
    </source>
</evidence>
<feature type="compositionally biased region" description="Basic and acidic residues" evidence="1">
    <location>
        <begin position="31"/>
        <end position="45"/>
    </location>
</feature>
<protein>
    <submittedName>
        <fullName evidence="2">Smc n terminal domain-containing protein</fullName>
    </submittedName>
</protein>
<keyword evidence="3" id="KW-1185">Reference proteome</keyword>
<feature type="compositionally biased region" description="Basic and acidic residues" evidence="1">
    <location>
        <begin position="89"/>
        <end position="99"/>
    </location>
</feature>
<sequence length="266" mass="29445">MAASTSASTRSSTKREDRQMKNVFPLVPLQSKHELKKTSLGEDKAGGAAHGMNQLSGGQKSIVSLALLLALQRVACCSPSEGRGASRISDYEGRSRGDGELQSFLSPSTTPQRDERRSRRRRANCAGERLGDHDEEEEEDEDEKDQQERLREQPGGVLLLDEVDAALDENHRRAAAEALRQTTAQRISQIILTTFRPELLDPADCFYHVSQANRVSHVDVVDIDTAIHLLQEQQGDEGNMEELEEDPRVKGEDEEAVSLPLPLTAH</sequence>
<proteinExistence type="predicted"/>
<evidence type="ECO:0000313" key="3">
    <source>
        <dbReference type="Proteomes" id="UP000221165"/>
    </source>
</evidence>
<dbReference type="PANTHER" id="PTHR43977">
    <property type="entry name" value="STRUCTURAL MAINTENANCE OF CHROMOSOMES PROTEIN 3"/>
    <property type="match status" value="1"/>
</dbReference>
<feature type="compositionally biased region" description="Low complexity" evidence="1">
    <location>
        <begin position="1"/>
        <end position="11"/>
    </location>
</feature>
<dbReference type="EMBL" id="MIGC01006322">
    <property type="protein sequence ID" value="PHJ16262.1"/>
    <property type="molecule type" value="Genomic_DNA"/>
</dbReference>
<feature type="region of interest" description="Disordered" evidence="1">
    <location>
        <begin position="79"/>
        <end position="155"/>
    </location>
</feature>
<dbReference type="AlphaFoldDB" id="A0A2C6KIC3"/>
<dbReference type="Proteomes" id="UP000221165">
    <property type="component" value="Unassembled WGS sequence"/>
</dbReference>
<dbReference type="GeneID" id="94433244"/>
<feature type="region of interest" description="Disordered" evidence="1">
    <location>
        <begin position="1"/>
        <end position="52"/>
    </location>
</feature>
<dbReference type="InterPro" id="IPR027417">
    <property type="entry name" value="P-loop_NTPase"/>
</dbReference>
<dbReference type="OrthoDB" id="445553at2759"/>
<name>A0A2C6KIC3_9APIC</name>
<dbReference type="VEuPathDB" id="ToxoDB:CSUI_009924"/>
<feature type="compositionally biased region" description="Acidic residues" evidence="1">
    <location>
        <begin position="234"/>
        <end position="245"/>
    </location>
</feature>
<dbReference type="RefSeq" id="XP_067917991.1">
    <property type="nucleotide sequence ID" value="XM_068070033.1"/>
</dbReference>
<evidence type="ECO:0000313" key="2">
    <source>
        <dbReference type="EMBL" id="PHJ16262.1"/>
    </source>
</evidence>